<evidence type="ECO:0000256" key="1">
    <source>
        <dbReference type="SAM" id="MobiDB-lite"/>
    </source>
</evidence>
<feature type="compositionally biased region" description="Basic residues" evidence="1">
    <location>
        <begin position="372"/>
        <end position="392"/>
    </location>
</feature>
<feature type="compositionally biased region" description="Basic residues" evidence="1">
    <location>
        <begin position="341"/>
        <end position="363"/>
    </location>
</feature>
<keyword evidence="2" id="KW-1185">Reference proteome</keyword>
<feature type="region of interest" description="Disordered" evidence="1">
    <location>
        <begin position="784"/>
        <end position="941"/>
    </location>
</feature>
<organism evidence="2 3">
    <name type="scientific">Cephus cinctus</name>
    <name type="common">Wheat stem sawfly</name>
    <dbReference type="NCBI Taxonomy" id="211228"/>
    <lineage>
        <taxon>Eukaryota</taxon>
        <taxon>Metazoa</taxon>
        <taxon>Ecdysozoa</taxon>
        <taxon>Arthropoda</taxon>
        <taxon>Hexapoda</taxon>
        <taxon>Insecta</taxon>
        <taxon>Pterygota</taxon>
        <taxon>Neoptera</taxon>
        <taxon>Endopterygota</taxon>
        <taxon>Hymenoptera</taxon>
        <taxon>Cephoidea</taxon>
        <taxon>Cephidae</taxon>
        <taxon>Cephus</taxon>
    </lineage>
</organism>
<feature type="region of interest" description="Disordered" evidence="1">
    <location>
        <begin position="1"/>
        <end position="27"/>
    </location>
</feature>
<feature type="region of interest" description="Disordered" evidence="1">
    <location>
        <begin position="190"/>
        <end position="309"/>
    </location>
</feature>
<evidence type="ECO:0000313" key="5">
    <source>
        <dbReference type="RefSeq" id="XP_024937380.1"/>
    </source>
</evidence>
<feature type="compositionally biased region" description="Pro residues" evidence="1">
    <location>
        <begin position="512"/>
        <end position="526"/>
    </location>
</feature>
<sequence>MSSAPFEDSKTPLKSEEENLAHHKAVQQDVKDAIETLTLPKTNDDVQRAIDGLKDIPDEDLQEFLDDEDFMKGLDVVDAWEGEEDRHQVTTKQSNSRAKNREHRKTSRDRNRRDHRSSNNRDKEKIKREEKKLDEVRRDPSKSTKDIEKDKMRTKKDSESKILAEKEKAIKHLLDSENVVPPGTEAEAIQNIADKQNLERTNPRVARNKERRRSTERHKVSPYRRKSSDRIRISPHRRRTPGVFSPDRRRSPLKISSERRRSPIRISTEKRRSPLKLNTDHRTSHRSPLLISPDRRRSPRKHSPDRLRRLSWERRTSTDRRWSSERRRRCGDANERDLKLSSRRSRSRDRHRSRSTDRHRSRYSRSPGGHRFSPRRRSHSHNRSPDRRRKRSPFINEITRQFGNEGIIPPGQMNPGFMQPPMPGLPTLIGAPVYSDQDPGRPPYMHHPGPPGMPIQGGHPNFMSFEQHPPGPMLFDPMPILQPPQPDYAAGPVMYNQPTPGPMQPMLRPSLLPLPVPSPQPVPPPGSGDQPNMVFNQHCMPTLQQPPGFQPLEASRHSNSPPRSSTSHNYKDPRSTAPYNGLRTSQDRLKTPEPPVISNSKPFEKTSLSSLLEASVSAKDSTGVPVLYPGFKPEILRHCENALRDLPSEDPRLKMKGRFFFDPKQDDQQSDQEEHASNSILLRRGRNKIYWDEEEELQHAYSKKVGHQMHQKICQTEDVETGTKFVQATVTMVDFGVQVYPYDLHQPVQEEKRPIMDRLDWNTRETFDYTPKIREADDLRWSLSNSSQKRPWTRNSSPSGRSNDRDISPMDNPVCSSDHGSRSMGSPVRGRDHFLTHRGSRHDHYSRDSFTTYRRSMEDHDDFHESRSEHSRGESPMAMDDSGEEIELEQDGYQRGSDWRGRGFVSRGKQNMYKARGNPRGKYLGGRSPFRGSRGGFRGKF</sequence>
<evidence type="ECO:0000313" key="4">
    <source>
        <dbReference type="RefSeq" id="XP_024937379.1"/>
    </source>
</evidence>
<evidence type="ECO:0000313" key="3">
    <source>
        <dbReference type="RefSeq" id="XP_015587800.1"/>
    </source>
</evidence>
<feature type="compositionally biased region" description="Acidic residues" evidence="1">
    <location>
        <begin position="881"/>
        <end position="890"/>
    </location>
</feature>
<dbReference type="RefSeq" id="XP_024937379.1">
    <property type="nucleotide sequence ID" value="XM_025081611.1"/>
</dbReference>
<dbReference type="Proteomes" id="UP000694920">
    <property type="component" value="Unplaced"/>
</dbReference>
<feature type="compositionally biased region" description="Basic and acidic residues" evidence="1">
    <location>
        <begin position="321"/>
        <end position="340"/>
    </location>
</feature>
<dbReference type="RefSeq" id="XP_015587800.1">
    <property type="nucleotide sequence ID" value="XM_015732314.2"/>
</dbReference>
<dbReference type="RefSeq" id="XP_024937380.1">
    <property type="nucleotide sequence ID" value="XM_025081612.1"/>
</dbReference>
<gene>
    <name evidence="3 4 5" type="primary">LOC107264257</name>
</gene>
<evidence type="ECO:0000313" key="2">
    <source>
        <dbReference type="Proteomes" id="UP000694920"/>
    </source>
</evidence>
<feature type="compositionally biased region" description="Basic residues" evidence="1">
    <location>
        <begin position="98"/>
        <end position="107"/>
    </location>
</feature>
<dbReference type="AlphaFoldDB" id="A0AAJ7BJR2"/>
<dbReference type="KEGG" id="ccin:107264257"/>
<feature type="region of interest" description="Disordered" evidence="1">
    <location>
        <begin position="321"/>
        <end position="395"/>
    </location>
</feature>
<feature type="compositionally biased region" description="Basic and acidic residues" evidence="1">
    <location>
        <begin position="108"/>
        <end position="163"/>
    </location>
</feature>
<feature type="compositionally biased region" description="Basic and acidic residues" evidence="1">
    <location>
        <begin position="855"/>
        <end position="873"/>
    </location>
</feature>
<feature type="region of interest" description="Disordered" evidence="1">
    <location>
        <begin position="80"/>
        <end position="163"/>
    </location>
</feature>
<accession>A0AAJ7BJR2</accession>
<feature type="compositionally biased region" description="Basic and acidic residues" evidence="1">
    <location>
        <begin position="246"/>
        <end position="282"/>
    </location>
</feature>
<dbReference type="GeneID" id="107264257"/>
<feature type="compositionally biased region" description="Polar residues" evidence="1">
    <location>
        <begin position="557"/>
        <end position="568"/>
    </location>
</feature>
<name>A0AAJ7BJR2_CEPCN</name>
<feature type="region of interest" description="Disordered" evidence="1">
    <location>
        <begin position="499"/>
        <end position="602"/>
    </location>
</feature>
<reference evidence="3 4" key="1">
    <citation type="submission" date="2025-04" db="UniProtKB">
        <authorList>
            <consortium name="RefSeq"/>
        </authorList>
    </citation>
    <scope>IDENTIFICATION</scope>
</reference>
<proteinExistence type="predicted"/>
<feature type="compositionally biased region" description="Basic residues" evidence="1">
    <location>
        <begin position="209"/>
        <end position="225"/>
    </location>
</feature>
<feature type="compositionally biased region" description="Basic and acidic residues" evidence="1">
    <location>
        <begin position="7"/>
        <end position="21"/>
    </location>
</feature>
<protein>
    <submittedName>
        <fullName evidence="3 4">Serine/arginine repetitive matrix protein 1 isoform X1</fullName>
    </submittedName>
</protein>
<feature type="compositionally biased region" description="Polar residues" evidence="1">
    <location>
        <begin position="784"/>
        <end position="801"/>
    </location>
</feature>